<dbReference type="Proteomes" id="UP000295504">
    <property type="component" value="Unassembled WGS sequence"/>
</dbReference>
<sequence length="486" mass="53804">MKGKVYLIGMGPGDPELITLKAISTIQKCDVLVYDRLVNPVFLELNKNAKKIYVGKSHGEHTKTQDEINELLVKLSLEGMVVGRLKGGDPFVFGRGGEEALYLVEHGIEYEIIPGITSSIAVPAYAGIPVTQRNVATSFHVITGHEHGSISNIEWSALAKLNGTLVFLMGVESINTITQNLIEMGKEKSCPAAVIMNGTRYNQVEVYGTLEDIALRSKEAGIESPSIIIIGEVVKLHSKIGKNNNRPLSGLSIIVTRPYDQSREFAHKLKYLGASVQILPCIHIEPEEVDLDEELVKASNAFLFSSKYGVRYFIEAMKMNRIDVRTITGKIFGVGTSILEEFETHGIFHCIVPDVQNAEEAIKLVRCTVPSGSRVLIVRGNLGDEKLYESLSNYNITQLKVYKTVEGCNEEAFKAAEVLVFTSPSCVRGFLHINSIDYFRNKQILCIGKSTEREALEVGFTNVIVPKRASEEAMLELLLDWRKSNV</sequence>
<dbReference type="OrthoDB" id="9815856at2"/>
<feature type="domain" description="Tetrapyrrole biosynthesis uroporphyrinogen III synthase" evidence="8">
    <location>
        <begin position="264"/>
        <end position="476"/>
    </location>
</feature>
<organism evidence="9 10">
    <name type="scientific">Serpentinicella alkaliphila</name>
    <dbReference type="NCBI Taxonomy" id="1734049"/>
    <lineage>
        <taxon>Bacteria</taxon>
        <taxon>Bacillati</taxon>
        <taxon>Bacillota</taxon>
        <taxon>Clostridia</taxon>
        <taxon>Peptostreptococcales</taxon>
        <taxon>Natronincolaceae</taxon>
        <taxon>Serpentinicella</taxon>
    </lineage>
</organism>
<keyword evidence="5" id="KW-0627">Porphyrin biosynthesis</keyword>
<dbReference type="InterPro" id="IPR050161">
    <property type="entry name" value="Siro_Cobalamin_biosynth"/>
</dbReference>
<evidence type="ECO:0000256" key="1">
    <source>
        <dbReference type="ARBA" id="ARBA00012162"/>
    </source>
</evidence>
<dbReference type="EMBL" id="SLYC01000005">
    <property type="protein sequence ID" value="TCQ05228.1"/>
    <property type="molecule type" value="Genomic_DNA"/>
</dbReference>
<evidence type="ECO:0000256" key="2">
    <source>
        <dbReference type="ARBA" id="ARBA00022603"/>
    </source>
</evidence>
<dbReference type="Pfam" id="PF02602">
    <property type="entry name" value="HEM4"/>
    <property type="match status" value="1"/>
</dbReference>
<dbReference type="InterPro" id="IPR036108">
    <property type="entry name" value="4pyrrol_syn_uPrphyn_synt_sf"/>
</dbReference>
<dbReference type="InterPro" id="IPR014777">
    <property type="entry name" value="4pyrrole_Mease_sub1"/>
</dbReference>
<dbReference type="GO" id="GO:0004852">
    <property type="term" value="F:uroporphyrinogen-III synthase activity"/>
    <property type="evidence" value="ECO:0007669"/>
    <property type="project" value="InterPro"/>
</dbReference>
<dbReference type="SUPFAM" id="SSF53790">
    <property type="entry name" value="Tetrapyrrole methylase"/>
    <property type="match status" value="1"/>
</dbReference>
<dbReference type="Gene3D" id="3.40.50.10090">
    <property type="match status" value="2"/>
</dbReference>
<evidence type="ECO:0000256" key="4">
    <source>
        <dbReference type="ARBA" id="ARBA00022691"/>
    </source>
</evidence>
<reference evidence="9 10" key="1">
    <citation type="submission" date="2019-03" db="EMBL/GenBank/DDBJ databases">
        <title>Genomic Encyclopedia of Type Strains, Phase IV (KMG-IV): sequencing the most valuable type-strain genomes for metagenomic binning, comparative biology and taxonomic classification.</title>
        <authorList>
            <person name="Goeker M."/>
        </authorList>
    </citation>
    <scope>NUCLEOTIDE SEQUENCE [LARGE SCALE GENOMIC DNA]</scope>
    <source>
        <strain evidence="9 10">DSM 100013</strain>
    </source>
</reference>
<dbReference type="RefSeq" id="WP_132847698.1">
    <property type="nucleotide sequence ID" value="NZ_CP058648.1"/>
</dbReference>
<evidence type="ECO:0000259" key="8">
    <source>
        <dbReference type="Pfam" id="PF02602"/>
    </source>
</evidence>
<dbReference type="FunFam" id="3.40.1010.10:FF:000001">
    <property type="entry name" value="Siroheme synthase"/>
    <property type="match status" value="1"/>
</dbReference>
<dbReference type="EC" id="2.1.1.107" evidence="1"/>
<feature type="domain" description="Tetrapyrrole methylase" evidence="7">
    <location>
        <begin position="4"/>
        <end position="213"/>
    </location>
</feature>
<dbReference type="PROSITE" id="PS00840">
    <property type="entry name" value="SUMT_2"/>
    <property type="match status" value="1"/>
</dbReference>
<dbReference type="InterPro" id="IPR003043">
    <property type="entry name" value="Uropor_MeTrfase_CS"/>
</dbReference>
<dbReference type="SUPFAM" id="SSF69618">
    <property type="entry name" value="HemD-like"/>
    <property type="match status" value="1"/>
</dbReference>
<proteinExistence type="inferred from homology"/>
<evidence type="ECO:0000256" key="3">
    <source>
        <dbReference type="ARBA" id="ARBA00022679"/>
    </source>
</evidence>
<dbReference type="CDD" id="cd11642">
    <property type="entry name" value="SUMT"/>
    <property type="match status" value="1"/>
</dbReference>
<dbReference type="PANTHER" id="PTHR45790">
    <property type="entry name" value="SIROHEME SYNTHASE-RELATED"/>
    <property type="match status" value="1"/>
</dbReference>
<keyword evidence="3 6" id="KW-0808">Transferase</keyword>
<dbReference type="Gene3D" id="3.40.1010.10">
    <property type="entry name" value="Cobalt-precorrin-4 Transmethylase, Domain 1"/>
    <property type="match status" value="1"/>
</dbReference>
<dbReference type="InterPro" id="IPR003754">
    <property type="entry name" value="4pyrrol_synth_uPrphyn_synth"/>
</dbReference>
<dbReference type="Pfam" id="PF00590">
    <property type="entry name" value="TP_methylase"/>
    <property type="match status" value="1"/>
</dbReference>
<dbReference type="GO" id="GO:0019354">
    <property type="term" value="P:siroheme biosynthetic process"/>
    <property type="evidence" value="ECO:0007669"/>
    <property type="project" value="InterPro"/>
</dbReference>
<keyword evidence="4" id="KW-0949">S-adenosyl-L-methionine</keyword>
<gene>
    <name evidence="9" type="ORF">EDD79_100543</name>
</gene>
<dbReference type="CDD" id="cd06578">
    <property type="entry name" value="HemD"/>
    <property type="match status" value="1"/>
</dbReference>
<evidence type="ECO:0000256" key="6">
    <source>
        <dbReference type="RuleBase" id="RU003960"/>
    </source>
</evidence>
<dbReference type="PANTHER" id="PTHR45790:SF3">
    <property type="entry name" value="S-ADENOSYL-L-METHIONINE-DEPENDENT UROPORPHYRINOGEN III METHYLTRANSFERASE, CHLOROPLASTIC"/>
    <property type="match status" value="1"/>
</dbReference>
<dbReference type="Gene3D" id="3.30.950.10">
    <property type="entry name" value="Methyltransferase, Cobalt-precorrin-4 Transmethylase, Domain 2"/>
    <property type="match status" value="1"/>
</dbReference>
<dbReference type="InterPro" id="IPR035996">
    <property type="entry name" value="4pyrrol_Methylase_sf"/>
</dbReference>
<dbReference type="NCBIfam" id="TIGR01469">
    <property type="entry name" value="cobA_cysG_Cterm"/>
    <property type="match status" value="1"/>
</dbReference>
<dbReference type="NCBIfam" id="NF004790">
    <property type="entry name" value="PRK06136.1"/>
    <property type="match status" value="1"/>
</dbReference>
<comment type="similarity">
    <text evidence="6">Belongs to the precorrin methyltransferase family.</text>
</comment>
<dbReference type="GO" id="GO:0032259">
    <property type="term" value="P:methylation"/>
    <property type="evidence" value="ECO:0007669"/>
    <property type="project" value="UniProtKB-KW"/>
</dbReference>
<dbReference type="InterPro" id="IPR006366">
    <property type="entry name" value="CobA/CysG_C"/>
</dbReference>
<dbReference type="GO" id="GO:0004851">
    <property type="term" value="F:uroporphyrin-III C-methyltransferase activity"/>
    <property type="evidence" value="ECO:0007669"/>
    <property type="project" value="UniProtKB-EC"/>
</dbReference>
<name>A0A4R2TND2_9FIRM</name>
<evidence type="ECO:0000313" key="9">
    <source>
        <dbReference type="EMBL" id="TCQ05228.1"/>
    </source>
</evidence>
<keyword evidence="2 6" id="KW-0489">Methyltransferase</keyword>
<evidence type="ECO:0000256" key="5">
    <source>
        <dbReference type="ARBA" id="ARBA00023244"/>
    </source>
</evidence>
<dbReference type="InterPro" id="IPR014776">
    <property type="entry name" value="4pyrrole_Mease_sub2"/>
</dbReference>
<keyword evidence="10" id="KW-1185">Reference proteome</keyword>
<accession>A0A4R2TND2</accession>
<evidence type="ECO:0000313" key="10">
    <source>
        <dbReference type="Proteomes" id="UP000295504"/>
    </source>
</evidence>
<dbReference type="AlphaFoldDB" id="A0A4R2TND2"/>
<dbReference type="InterPro" id="IPR000878">
    <property type="entry name" value="4pyrrol_Mease"/>
</dbReference>
<evidence type="ECO:0000259" key="7">
    <source>
        <dbReference type="Pfam" id="PF00590"/>
    </source>
</evidence>
<comment type="caution">
    <text evidence="9">The sequence shown here is derived from an EMBL/GenBank/DDBJ whole genome shotgun (WGS) entry which is preliminary data.</text>
</comment>
<protein>
    <recommendedName>
        <fullName evidence="1">uroporphyrinogen-III C-methyltransferase</fullName>
        <ecNumber evidence="1">2.1.1.107</ecNumber>
    </recommendedName>
</protein>
<dbReference type="FunFam" id="3.30.950.10:FF:000001">
    <property type="entry name" value="Siroheme synthase"/>
    <property type="match status" value="1"/>
</dbReference>